<evidence type="ECO:0000259" key="14">
    <source>
        <dbReference type="PROSITE" id="PS50110"/>
    </source>
</evidence>
<dbReference type="InterPro" id="IPR011009">
    <property type="entry name" value="Kinase-like_dom_sf"/>
</dbReference>
<dbReference type="EMBL" id="RSCE01000002">
    <property type="protein sequence ID" value="RSH86182.1"/>
    <property type="molecule type" value="Genomic_DNA"/>
</dbReference>
<dbReference type="InterPro" id="IPR000014">
    <property type="entry name" value="PAS"/>
</dbReference>
<dbReference type="InterPro" id="IPR001789">
    <property type="entry name" value="Sig_transdc_resp-reg_receiver"/>
</dbReference>
<feature type="domain" description="Protein kinase" evidence="13">
    <location>
        <begin position="1996"/>
        <end position="2352"/>
    </location>
</feature>
<feature type="region of interest" description="Disordered" evidence="12">
    <location>
        <begin position="495"/>
        <end position="516"/>
    </location>
</feature>
<dbReference type="InterPro" id="IPR000719">
    <property type="entry name" value="Prot_kinase_dom"/>
</dbReference>
<feature type="compositionally biased region" description="Polar residues" evidence="12">
    <location>
        <begin position="2230"/>
        <end position="2246"/>
    </location>
</feature>
<feature type="coiled-coil region" evidence="11">
    <location>
        <begin position="1657"/>
        <end position="1691"/>
    </location>
</feature>
<feature type="region of interest" description="Disordered" evidence="12">
    <location>
        <begin position="2158"/>
        <end position="2256"/>
    </location>
</feature>
<dbReference type="GeneID" id="39588956"/>
<feature type="compositionally biased region" description="Low complexity" evidence="12">
    <location>
        <begin position="1897"/>
        <end position="1916"/>
    </location>
</feature>
<dbReference type="Pfam" id="PF00989">
    <property type="entry name" value="PAS"/>
    <property type="match status" value="1"/>
</dbReference>
<dbReference type="SUPFAM" id="SSF55785">
    <property type="entry name" value="PYP-like sensor domain (PAS domain)"/>
    <property type="match status" value="1"/>
</dbReference>
<gene>
    <name evidence="16" type="ORF">EHS24_004413</name>
</gene>
<evidence type="ECO:0000256" key="1">
    <source>
        <dbReference type="ARBA" id="ARBA00012513"/>
    </source>
</evidence>
<evidence type="ECO:0000256" key="2">
    <source>
        <dbReference type="ARBA" id="ARBA00022527"/>
    </source>
</evidence>
<keyword evidence="3 10" id="KW-0597">Phosphoprotein</keyword>
<dbReference type="PROSITE" id="PS50112">
    <property type="entry name" value="PAS"/>
    <property type="match status" value="1"/>
</dbReference>
<feature type="region of interest" description="Disordered" evidence="12">
    <location>
        <begin position="1944"/>
        <end position="1988"/>
    </location>
</feature>
<accession>A0A427Y539</accession>
<feature type="compositionally biased region" description="Basic and acidic residues" evidence="12">
    <location>
        <begin position="291"/>
        <end position="310"/>
    </location>
</feature>
<evidence type="ECO:0000256" key="7">
    <source>
        <dbReference type="ARBA" id="ARBA00022840"/>
    </source>
</evidence>
<dbReference type="SMART" id="SM00448">
    <property type="entry name" value="REC"/>
    <property type="match status" value="1"/>
</dbReference>
<feature type="region of interest" description="Disordered" evidence="12">
    <location>
        <begin position="1246"/>
        <end position="1303"/>
    </location>
</feature>
<dbReference type="Gene3D" id="3.30.450.20">
    <property type="entry name" value="PAS domain"/>
    <property type="match status" value="1"/>
</dbReference>
<feature type="region of interest" description="Disordered" evidence="12">
    <location>
        <begin position="848"/>
        <end position="890"/>
    </location>
</feature>
<dbReference type="InterPro" id="IPR035965">
    <property type="entry name" value="PAS-like_dom_sf"/>
</dbReference>
<organism evidence="16 17">
    <name type="scientific">Apiotrichum porosum</name>
    <dbReference type="NCBI Taxonomy" id="105984"/>
    <lineage>
        <taxon>Eukaryota</taxon>
        <taxon>Fungi</taxon>
        <taxon>Dikarya</taxon>
        <taxon>Basidiomycota</taxon>
        <taxon>Agaricomycotina</taxon>
        <taxon>Tremellomycetes</taxon>
        <taxon>Trichosporonales</taxon>
        <taxon>Trichosporonaceae</taxon>
        <taxon>Apiotrichum</taxon>
    </lineage>
</organism>
<dbReference type="SUPFAM" id="SSF52172">
    <property type="entry name" value="CheY-like"/>
    <property type="match status" value="1"/>
</dbReference>
<evidence type="ECO:0000256" key="6">
    <source>
        <dbReference type="ARBA" id="ARBA00022777"/>
    </source>
</evidence>
<dbReference type="OrthoDB" id="162894at2759"/>
<evidence type="ECO:0000259" key="15">
    <source>
        <dbReference type="PROSITE" id="PS50112"/>
    </source>
</evidence>
<dbReference type="PROSITE" id="PS50110">
    <property type="entry name" value="RESPONSE_REGULATORY"/>
    <property type="match status" value="1"/>
</dbReference>
<dbReference type="SMART" id="SM00220">
    <property type="entry name" value="S_TKc"/>
    <property type="match status" value="1"/>
</dbReference>
<name>A0A427Y539_9TREE</name>
<feature type="compositionally biased region" description="Low complexity" evidence="12">
    <location>
        <begin position="211"/>
        <end position="230"/>
    </location>
</feature>
<keyword evidence="2" id="KW-0723">Serine/threonine-protein kinase</keyword>
<dbReference type="Pfam" id="PF00069">
    <property type="entry name" value="Pkinase"/>
    <property type="match status" value="2"/>
</dbReference>
<evidence type="ECO:0000256" key="9">
    <source>
        <dbReference type="ARBA" id="ARBA00048679"/>
    </source>
</evidence>
<dbReference type="PROSITE" id="PS50011">
    <property type="entry name" value="PROTEIN_KINASE_DOM"/>
    <property type="match status" value="1"/>
</dbReference>
<feature type="compositionally biased region" description="Polar residues" evidence="12">
    <location>
        <begin position="421"/>
        <end position="442"/>
    </location>
</feature>
<feature type="compositionally biased region" description="Pro residues" evidence="12">
    <location>
        <begin position="34"/>
        <end position="53"/>
    </location>
</feature>
<feature type="region of interest" description="Disordered" evidence="12">
    <location>
        <begin position="545"/>
        <end position="598"/>
    </location>
</feature>
<sequence>MSTGGVFYLDEDRDKESSPSSSPRHSPSPQQSVSPPPAPPPPTTLQVPTPPAAPSSLTQAFGRKSGVFGATPSFPSPLAQAITVPSQSDSSSSSSSPHSSPQHSDNENDNAVEDGDDDDDADRAGFSPLKRPASKGKSTASNSESTSPSSSRRSLSRPPSPPQSRQVLTPGGLLMTRVKRSGSGSVLAGGPSPSAKNSPPRPSSTQKQAPSPSRSRQGSVSGSSGMGTRSETGNAGGSSPLAFGSPELEPAPELLAAPRPISAVSSSLSRDNDANILGLGWASNWEPPAPSKDKGKSKEVFRSPSPKRELSSPIPVSGAPRQRRASEFLRPSSIDLRKLPPPSPTARGGYGTAASSGLPTLSSSASMVSPLNPLPSPWSEVPLSGGQSSLALEQPTPGGTAIRLNRVPTSVRLAADLIKTASMTPPLQQGETPSSTASISTPNPSPADSDRAIGVASMRKQALGNFTSLPPGAFSISTSPTAHRWIDAVEVAGMSPLSSPSTSSAAGHAAISPSLSASPDMLGDPFTTSRQQRIRASVHEAFTSPLTLPATPPQAHSMSPGSADADDSSSTGTGLRLDAGSSQGHSTPGSVGFPGRPVESRLRSVGQRSGLAMDLAGMSSAIGDAASHATMIMQSRQAKVQRWKPHTSLGSAPPMLSSPTEAAAPSRLSASYVDQPGHTWGVTEWRTSGYHPRGGSSTLPDSAVSEIATGSDVGHELSNKDGPPAQYGGVKMEKQGSATGSIAGIEWVDWYDCYKSYKAEKIRAETNAATVRDGPPMPSSSMPSSSATSPTVDRDPAKYDTAPAPLMGGDALSLTPVTSHDDSLSAAPQYSSGLAFRRRSLSIRSTMSAIDHKMSSPNPKRSSLLERPRQSSGGSVKSSAGDSHLASVKRKKNLVNKMEGWWNSVKSNFTPEPAPLHQRYNTSVLYPEPRIPSAPQSRRGSDKSSGTLLGHGLMPPEIARRVSSSSGRSVRPATSHMELRRSSLANTEGFSTGTEPPTMISSVASMLPPPPPAKIEDSRQLHRGSAARSGLEARRNQPSLRLDLEPSSLAPRASERTPSSRATGSSGGTGSTGDKTSVLGFQTHHQTESRSSSYGFGSTGLAAGVPRWDLTPSPLLSTATAPTTSKDDKPVAPGADLTVASVRQHIKQRLTAAKEQCDTTLRRIIATIQLFEEERMMAADVIEDQRRDYFDTFSDSPVIDAADSEDEQSIPPLGGFSSRGPSRRGSMSLSSANVMSSPSRRVALLASVPASPRRSMSRRRPSIVPRVGAREVQQPSRLHLDHGQSTPSSRSTSRSRSPMPQTRSLLAAQPALEEALEADRKFLAALQDLIILSADVMDASVDSLISRPKRCAEFIQQLQKTGQYWDDHEDWPGRDWYVDILMAVATLNRVLDWWEAEKGFWNFDDDENEPLSFVLRPAKDTPHFDLEPVRTDQALSVSPMLLPARDPSTVTADTVALPSVGQQSDQQSAEPPDEVVDETGHAIEELRTLAEQAKSVNIVMELSLQGQEILYVNDAIFEVIGREPEEVIEQPITDLLAPADTSYFAEATENLLQDDNNTAQLRFRFEVHDIDDTPEGHQPGPVYIELEGVGMLIRDNIGPSHTMWVMKPVTAIQVDNITDAVFPRDGNISTEGVLCRICEREIVVWFFEKHNETCDAVHRLEAEIAEIDEVLGDLQQTVVKLNAEIESATQVPAQHQDVVFYTLPDSVTANPYTPTDPQGVELRKVDLEHLQEVCTILAIGKQIEAPSVQEDEADLPFNLQRYISPQSEEKLLRITRWQKPATIDRALGLLFTQVEDQLRLKQKAIARMQSTIRYSEKTRHEWEDKVNQMLADSDDGTASDSGSDGVDTTSSTEPALAGGQEQTSPGHRKIAPLARLPITQGHPMRQEGSRPLPPSSAAPVSASATVTATAAATEPPTLSPTPVPHTIATLEPWSIDNSTRLLSGKSSLSPLIRPSDRAGKGHARRVSSAVRDAPMSPRITSSGLPGSRAQPSIKDFEIIKPISRGAFGAVYLAKKVATGDYYAIKTLKKSDMIAKNQITNVKAERTILMNQATSPYVVRLFFSFQSKEYLYLVMEYLNGGDCATLVKTLGSLPVDWARNYTGELVLGLEYLHARNVAHRDVKPDNLLIDSRGHLKLTDFGLSKIGLLNRQIGGPRPPYFKQSALRSSAGPRRGSSVSSTDSPSLSPDLLPVPTTSNLSHSYFPHVSESGSADESSGSESALVPRHLRQLSGATKSSSDAGASNSGTEPPRVVGTPDYLAPESILGGGTDDRMVDWWAVGVVLYEFLYGFPPFHAETAEKVFDNIVSRRINWHDDEMDVPAEAHDLMDRLMCTNPTQRLGARGADEVKQHAFFAGVNWGTLTSNPAIFVPDGTDPESTDYFDLRGANNAFHDDETTSPKVPKPSGSNVPHHSPGLTAPSDDHSPSDDFGAFTFKNLPVLKQANDDVIRKMRSDSMAASWASSSDSAKDLPARQHRRQRSGSRLNAPPSPSTSTSSAASTPSRVLSSSTISGSLHARRPSDLNALSRVKSTEDDGRRLGSSASRFRAGSSSSASASERSSSMDLIKAQAQQSAPASNVHIVAPVGNPPSQRAMDVLIAEDNPISQKILETLLSRLGCRCVCVREGPDALAVTGNLKFDVIFLDMHMPFVTGEQVARMIRSTMNPNQNCPIVAATAYDDAVTEEGTLFSAVLPKPFSKADLVKCLAKVGFVLGASTTTVTAEASPVPT</sequence>
<evidence type="ECO:0000259" key="13">
    <source>
        <dbReference type="PROSITE" id="PS50011"/>
    </source>
</evidence>
<dbReference type="GO" id="GO:0000160">
    <property type="term" value="P:phosphorelay signal transduction system"/>
    <property type="evidence" value="ECO:0007669"/>
    <property type="project" value="InterPro"/>
</dbReference>
<feature type="compositionally biased region" description="Low complexity" evidence="12">
    <location>
        <begin position="961"/>
        <end position="971"/>
    </location>
</feature>
<feature type="compositionally biased region" description="Low complexity" evidence="12">
    <location>
        <begin position="2206"/>
        <end position="2220"/>
    </location>
</feature>
<feature type="domain" description="PAS" evidence="15">
    <location>
        <begin position="1482"/>
        <end position="1555"/>
    </location>
</feature>
<keyword evidence="17" id="KW-1185">Reference proteome</keyword>
<dbReference type="STRING" id="105984.A0A427Y539"/>
<dbReference type="CDD" id="cd17546">
    <property type="entry name" value="REC_hyHK_CKI1_RcsC-like"/>
    <property type="match status" value="1"/>
</dbReference>
<feature type="compositionally biased region" description="Low complexity" evidence="12">
    <location>
        <begin position="2174"/>
        <end position="2195"/>
    </location>
</feature>
<feature type="modified residue" description="4-aspartylphosphate" evidence="10">
    <location>
        <position position="2641"/>
    </location>
</feature>
<dbReference type="CDD" id="cd05611">
    <property type="entry name" value="STKc_Rim15_like"/>
    <property type="match status" value="1"/>
</dbReference>
<feature type="region of interest" description="Disordered" evidence="12">
    <location>
        <begin position="1"/>
        <end position="254"/>
    </location>
</feature>
<dbReference type="InterPro" id="IPR050236">
    <property type="entry name" value="Ser_Thr_kinase_AGC"/>
</dbReference>
<feature type="compositionally biased region" description="Polar residues" evidence="12">
    <location>
        <begin position="2501"/>
        <end position="2510"/>
    </location>
</feature>
<dbReference type="Proteomes" id="UP000279236">
    <property type="component" value="Unassembled WGS sequence"/>
</dbReference>
<feature type="domain" description="Response regulatory" evidence="14">
    <location>
        <begin position="2592"/>
        <end position="2706"/>
    </location>
</feature>
<dbReference type="Gene3D" id="3.30.200.20">
    <property type="entry name" value="Phosphorylase Kinase, domain 1"/>
    <property type="match status" value="1"/>
</dbReference>
<evidence type="ECO:0000313" key="17">
    <source>
        <dbReference type="Proteomes" id="UP000279236"/>
    </source>
</evidence>
<comment type="catalytic activity">
    <reaction evidence="8">
        <text>L-threonyl-[protein] + ATP = O-phospho-L-threonyl-[protein] + ADP + H(+)</text>
        <dbReference type="Rhea" id="RHEA:46608"/>
        <dbReference type="Rhea" id="RHEA-COMP:11060"/>
        <dbReference type="Rhea" id="RHEA-COMP:11605"/>
        <dbReference type="ChEBI" id="CHEBI:15378"/>
        <dbReference type="ChEBI" id="CHEBI:30013"/>
        <dbReference type="ChEBI" id="CHEBI:30616"/>
        <dbReference type="ChEBI" id="CHEBI:61977"/>
        <dbReference type="ChEBI" id="CHEBI:456216"/>
        <dbReference type="EC" id="2.7.11.1"/>
    </reaction>
</comment>
<feature type="compositionally biased region" description="Low complexity" evidence="12">
    <location>
        <begin position="1211"/>
        <end position="1234"/>
    </location>
</feature>
<feature type="compositionally biased region" description="Polar residues" evidence="12">
    <location>
        <begin position="580"/>
        <end position="589"/>
    </location>
</feature>
<dbReference type="FunFam" id="1.10.510.10:FF:000340">
    <property type="entry name" value="Serine threonine protein kinase"/>
    <property type="match status" value="1"/>
</dbReference>
<dbReference type="RefSeq" id="XP_028478967.1">
    <property type="nucleotide sequence ID" value="XM_028619995.1"/>
</dbReference>
<feature type="compositionally biased region" description="Low complexity" evidence="12">
    <location>
        <begin position="779"/>
        <end position="791"/>
    </location>
</feature>
<dbReference type="PANTHER" id="PTHR24356:SF1">
    <property type="entry name" value="SERINE_THREONINE-PROTEIN KINASE GREATWALL"/>
    <property type="match status" value="1"/>
</dbReference>
<dbReference type="Gene3D" id="1.10.510.10">
    <property type="entry name" value="Transferase(Phosphotransferase) domain 1"/>
    <property type="match status" value="1"/>
</dbReference>
<feature type="compositionally biased region" description="Acidic residues" evidence="12">
    <location>
        <begin position="107"/>
        <end position="121"/>
    </location>
</feature>
<feature type="compositionally biased region" description="Polar residues" evidence="12">
    <location>
        <begin position="934"/>
        <end position="947"/>
    </location>
</feature>
<evidence type="ECO:0000256" key="5">
    <source>
        <dbReference type="ARBA" id="ARBA00022741"/>
    </source>
</evidence>
<keyword evidence="5" id="KW-0547">Nucleotide-binding</keyword>
<keyword evidence="4" id="KW-0808">Transferase</keyword>
<dbReference type="InterPro" id="IPR011006">
    <property type="entry name" value="CheY-like_superfamily"/>
</dbReference>
<keyword evidence="7" id="KW-0067">ATP-binding</keyword>
<dbReference type="GO" id="GO:0005737">
    <property type="term" value="C:cytoplasm"/>
    <property type="evidence" value="ECO:0007669"/>
    <property type="project" value="TreeGrafter"/>
</dbReference>
<dbReference type="PROSITE" id="PS00108">
    <property type="entry name" value="PROTEIN_KINASE_ST"/>
    <property type="match status" value="1"/>
</dbReference>
<evidence type="ECO:0000256" key="8">
    <source>
        <dbReference type="ARBA" id="ARBA00047899"/>
    </source>
</evidence>
<feature type="compositionally biased region" description="Low complexity" evidence="12">
    <location>
        <begin position="2536"/>
        <end position="2559"/>
    </location>
</feature>
<comment type="caution">
    <text evidence="16">The sequence shown here is derived from an EMBL/GenBank/DDBJ whole genome shotgun (WGS) entry which is preliminary data.</text>
</comment>
<feature type="region of interest" description="Disordered" evidence="12">
    <location>
        <begin position="920"/>
        <end position="1077"/>
    </location>
</feature>
<feature type="compositionally biased region" description="Polar residues" evidence="12">
    <location>
        <begin position="983"/>
        <end position="1004"/>
    </location>
</feature>
<feature type="compositionally biased region" description="Polar residues" evidence="12">
    <location>
        <begin position="870"/>
        <end position="881"/>
    </location>
</feature>
<feature type="region of interest" description="Disordered" evidence="12">
    <location>
        <begin position="2455"/>
        <end position="2567"/>
    </location>
</feature>
<feature type="region of interest" description="Disordered" evidence="12">
    <location>
        <begin position="2387"/>
        <end position="2427"/>
    </location>
</feature>
<dbReference type="CDD" id="cd00130">
    <property type="entry name" value="PAS"/>
    <property type="match status" value="1"/>
</dbReference>
<evidence type="ECO:0000256" key="11">
    <source>
        <dbReference type="SAM" id="Coils"/>
    </source>
</evidence>
<dbReference type="GO" id="GO:1901992">
    <property type="term" value="P:positive regulation of mitotic cell cycle phase transition"/>
    <property type="evidence" value="ECO:0007669"/>
    <property type="project" value="UniProtKB-ARBA"/>
</dbReference>
<evidence type="ECO:0000256" key="3">
    <source>
        <dbReference type="ARBA" id="ARBA00022553"/>
    </source>
</evidence>
<dbReference type="InterPro" id="IPR008271">
    <property type="entry name" value="Ser/Thr_kinase_AS"/>
</dbReference>
<feature type="region of interest" description="Disordered" evidence="12">
    <location>
        <begin position="421"/>
        <end position="451"/>
    </location>
</feature>
<feature type="region of interest" description="Disordered" evidence="12">
    <location>
        <begin position="1881"/>
        <end position="1925"/>
    </location>
</feature>
<keyword evidence="11" id="KW-0175">Coiled coil</keyword>
<dbReference type="GO" id="GO:0004674">
    <property type="term" value="F:protein serine/threonine kinase activity"/>
    <property type="evidence" value="ECO:0007669"/>
    <property type="project" value="UniProtKB-KW"/>
</dbReference>
<dbReference type="SUPFAM" id="SSF56112">
    <property type="entry name" value="Protein kinase-like (PK-like)"/>
    <property type="match status" value="1"/>
</dbReference>
<feature type="compositionally biased region" description="Low complexity" evidence="12">
    <location>
        <begin position="1285"/>
        <end position="1303"/>
    </location>
</feature>
<feature type="compositionally biased region" description="Low complexity" evidence="12">
    <location>
        <begin position="18"/>
        <end position="33"/>
    </location>
</feature>
<evidence type="ECO:0000313" key="16">
    <source>
        <dbReference type="EMBL" id="RSH86182.1"/>
    </source>
</evidence>
<proteinExistence type="predicted"/>
<dbReference type="InterPro" id="IPR013767">
    <property type="entry name" value="PAS_fold"/>
</dbReference>
<feature type="compositionally biased region" description="Low complexity" evidence="12">
    <location>
        <begin position="495"/>
        <end position="510"/>
    </location>
</feature>
<dbReference type="FunFam" id="3.30.200.20:FF:001008">
    <property type="entry name" value="Serine/threonine-protein kinase cek1"/>
    <property type="match status" value="1"/>
</dbReference>
<feature type="region of interest" description="Disordered" evidence="12">
    <location>
        <begin position="1830"/>
        <end position="1869"/>
    </location>
</feature>
<feature type="compositionally biased region" description="Low complexity" evidence="12">
    <location>
        <begin position="352"/>
        <end position="366"/>
    </location>
</feature>
<feature type="region of interest" description="Disordered" evidence="12">
    <location>
        <begin position="278"/>
        <end position="402"/>
    </location>
</feature>
<feature type="compositionally biased region" description="Low complexity" evidence="12">
    <location>
        <begin position="2489"/>
        <end position="2500"/>
    </location>
</feature>
<feature type="region of interest" description="Disordered" evidence="12">
    <location>
        <begin position="768"/>
        <end position="827"/>
    </location>
</feature>
<feature type="compositionally biased region" description="Low complexity" evidence="12">
    <location>
        <begin position="1838"/>
        <end position="1852"/>
    </location>
</feature>
<dbReference type="GO" id="GO:0005524">
    <property type="term" value="F:ATP binding"/>
    <property type="evidence" value="ECO:0007669"/>
    <property type="project" value="UniProtKB-KW"/>
</dbReference>
<feature type="compositionally biased region" description="Low complexity" evidence="12">
    <location>
        <begin position="86"/>
        <end position="103"/>
    </location>
</feature>
<feature type="region of interest" description="Disordered" evidence="12">
    <location>
        <begin position="1201"/>
        <end position="1234"/>
    </location>
</feature>
<evidence type="ECO:0000256" key="10">
    <source>
        <dbReference type="PROSITE-ProRule" id="PRU00169"/>
    </source>
</evidence>
<feature type="compositionally biased region" description="Low complexity" evidence="12">
    <location>
        <begin position="141"/>
        <end position="157"/>
    </location>
</feature>
<evidence type="ECO:0000256" key="12">
    <source>
        <dbReference type="SAM" id="MobiDB-lite"/>
    </source>
</evidence>
<dbReference type="GO" id="GO:0005634">
    <property type="term" value="C:nucleus"/>
    <property type="evidence" value="ECO:0007669"/>
    <property type="project" value="TreeGrafter"/>
</dbReference>
<dbReference type="SMART" id="SM00091">
    <property type="entry name" value="PAS"/>
    <property type="match status" value="1"/>
</dbReference>
<comment type="catalytic activity">
    <reaction evidence="9">
        <text>L-seryl-[protein] + ATP = O-phospho-L-seryl-[protein] + ADP + H(+)</text>
        <dbReference type="Rhea" id="RHEA:17989"/>
        <dbReference type="Rhea" id="RHEA-COMP:9863"/>
        <dbReference type="Rhea" id="RHEA-COMP:11604"/>
        <dbReference type="ChEBI" id="CHEBI:15378"/>
        <dbReference type="ChEBI" id="CHEBI:29999"/>
        <dbReference type="ChEBI" id="CHEBI:30616"/>
        <dbReference type="ChEBI" id="CHEBI:83421"/>
        <dbReference type="ChEBI" id="CHEBI:456216"/>
        <dbReference type="EC" id="2.7.11.1"/>
    </reaction>
</comment>
<keyword evidence="6" id="KW-0418">Kinase</keyword>
<dbReference type="Gene3D" id="3.40.50.2300">
    <property type="match status" value="1"/>
</dbReference>
<dbReference type="PANTHER" id="PTHR24356">
    <property type="entry name" value="SERINE/THREONINE-PROTEIN KINASE"/>
    <property type="match status" value="1"/>
</dbReference>
<protein>
    <recommendedName>
        <fullName evidence="1">non-specific serine/threonine protein kinase</fullName>
        <ecNumber evidence="1">2.7.11.1</ecNumber>
    </recommendedName>
</protein>
<dbReference type="Pfam" id="PF00072">
    <property type="entry name" value="Response_reg"/>
    <property type="match status" value="1"/>
</dbReference>
<evidence type="ECO:0000256" key="4">
    <source>
        <dbReference type="ARBA" id="ARBA00022679"/>
    </source>
</evidence>
<reference evidence="16 17" key="1">
    <citation type="submission" date="2018-11" db="EMBL/GenBank/DDBJ databases">
        <title>Genome sequence of Apiotrichum porosum DSM 27194.</title>
        <authorList>
            <person name="Aliyu H."/>
            <person name="Gorte O."/>
            <person name="Ochsenreither K."/>
        </authorList>
    </citation>
    <scope>NUCLEOTIDE SEQUENCE [LARGE SCALE GENOMIC DNA]</scope>
    <source>
        <strain evidence="16 17">DSM 27194</strain>
    </source>
</reference>
<dbReference type="EC" id="2.7.11.1" evidence="1"/>
<dbReference type="GO" id="GO:0006355">
    <property type="term" value="P:regulation of DNA-templated transcription"/>
    <property type="evidence" value="ECO:0007669"/>
    <property type="project" value="InterPro"/>
</dbReference>